<dbReference type="InterPro" id="IPR010895">
    <property type="entry name" value="CHRD"/>
</dbReference>
<proteinExistence type="predicted"/>
<protein>
    <submittedName>
        <fullName evidence="3">CHRD domain-containing protein</fullName>
    </submittedName>
</protein>
<dbReference type="Proteomes" id="UP000199184">
    <property type="component" value="Unassembled WGS sequence"/>
</dbReference>
<evidence type="ECO:0000259" key="2">
    <source>
        <dbReference type="PROSITE" id="PS50933"/>
    </source>
</evidence>
<organism evidence="3 4">
    <name type="scientific">Bradyrhizobium shewense</name>
    <dbReference type="NCBI Taxonomy" id="1761772"/>
    <lineage>
        <taxon>Bacteria</taxon>
        <taxon>Pseudomonadati</taxon>
        <taxon>Pseudomonadota</taxon>
        <taxon>Alphaproteobacteria</taxon>
        <taxon>Hyphomicrobiales</taxon>
        <taxon>Nitrobacteraceae</taxon>
        <taxon>Bradyrhizobium</taxon>
    </lineage>
</organism>
<dbReference type="RefSeq" id="WP_091959004.1">
    <property type="nucleotide sequence ID" value="NZ_FMAI01000009.1"/>
</dbReference>
<dbReference type="AlphaFoldDB" id="A0A1C3WQD1"/>
<evidence type="ECO:0000313" key="4">
    <source>
        <dbReference type="Proteomes" id="UP000199184"/>
    </source>
</evidence>
<feature type="chain" id="PRO_5008685747" evidence="1">
    <location>
        <begin position="23"/>
        <end position="138"/>
    </location>
</feature>
<feature type="signal peptide" evidence="1">
    <location>
        <begin position="1"/>
        <end position="22"/>
    </location>
</feature>
<keyword evidence="1" id="KW-0732">Signal</keyword>
<gene>
    <name evidence="3" type="ORF">GA0061098_100959</name>
</gene>
<sequence length="138" mass="13616">MNKTVIAAVALGVVAFAGPASAEKLKATLDGKSEVPATTTSGTGTADLDYDAASKKLSWTVTYSGLSGPATAAHFHGPAEAGKNAGVALAIPNATASPVKGEATLTDAQAADLLGGKLYVNIHTAANPGGEIRGQVTK</sequence>
<dbReference type="EMBL" id="FMAI01000009">
    <property type="protein sequence ID" value="SCB42181.1"/>
    <property type="molecule type" value="Genomic_DNA"/>
</dbReference>
<evidence type="ECO:0000256" key="1">
    <source>
        <dbReference type="SAM" id="SignalP"/>
    </source>
</evidence>
<dbReference type="PROSITE" id="PS50933">
    <property type="entry name" value="CHRD"/>
    <property type="match status" value="1"/>
</dbReference>
<accession>A0A1C3WQD1</accession>
<evidence type="ECO:0000313" key="3">
    <source>
        <dbReference type="EMBL" id="SCB42181.1"/>
    </source>
</evidence>
<dbReference type="SMART" id="SM00754">
    <property type="entry name" value="CHRD"/>
    <property type="match status" value="1"/>
</dbReference>
<feature type="domain" description="CHRD" evidence="2">
    <location>
        <begin position="21"/>
        <end position="138"/>
    </location>
</feature>
<reference evidence="4" key="1">
    <citation type="submission" date="2016-08" db="EMBL/GenBank/DDBJ databases">
        <authorList>
            <person name="Varghese N."/>
            <person name="Submissions Spin"/>
        </authorList>
    </citation>
    <scope>NUCLEOTIDE SEQUENCE [LARGE SCALE GENOMIC DNA]</scope>
    <source>
        <strain evidence="4">ERR11</strain>
    </source>
</reference>
<dbReference type="Pfam" id="PF07452">
    <property type="entry name" value="CHRD"/>
    <property type="match status" value="1"/>
</dbReference>
<name>A0A1C3WQD1_9BRAD</name>
<keyword evidence="4" id="KW-1185">Reference proteome</keyword>